<evidence type="ECO:0000313" key="2">
    <source>
        <dbReference type="Proteomes" id="UP000790377"/>
    </source>
</evidence>
<sequence length="601" mass="66440">MASGSPGEVVFSIALRIADEALCDAEEVAATWLQTFVSDLSRVELRLHESLTDDCYWRDLLAFTQDYRTKHSILEVEEFFAKPIGVAQPTNFRMVPGVRHRRPVPTKTFIQGIMKFDTAIAHCTGVFTLVETVDSSWKAWTLVTMMDSLIGVADRFGQDYLPTPFVHLPSLVEADFPGPFEYGAIILGAGQCGLSVAARLENLGISALIIEKAPRVGDSWRFRYESLQVNTPKSFSHLPYVPFPNDWGQFFLSSDVADHLERYPGTLGLRVVTSSQVVSASYDHKNGKWIVSLLLKNGPAKTVTSRHLIAATGVDTLAGATPAVPDVLGSCSFRGTTIHSSQYRTSRSWSNKNAVVVGAGCSGHDIAQDLAQNGAKVVLVQRSATSVISRETLYSFFPGLYFGENIPPTEVADRYWVALPLSASRTIQHEVMSNIAHIDEKLTQDLSSHRYLLPGKEDNFLQRLLIRRSGYYIDRGCCDLIISGKIAVKSGRKISRFSSSGLVFDDGSESDADLVVYATGYSSTTIRRIAEDLFGNAVSDRVDDVGGWDDQWEYAGLWRPSGHQGLWFVGGDLFTARFYSKFLALQIKARDLGLFQSEQKQ</sequence>
<dbReference type="EMBL" id="MU268020">
    <property type="protein sequence ID" value="KAH7906433.1"/>
    <property type="molecule type" value="Genomic_DNA"/>
</dbReference>
<keyword evidence="1" id="KW-0503">Monooxygenase</keyword>
<protein>
    <submittedName>
        <fullName evidence="1">Dimethylaniline monooxygenase (N-oxide-forming)</fullName>
    </submittedName>
</protein>
<gene>
    <name evidence="1" type="ORF">BJ138DRAFT_1117579</name>
</gene>
<accession>A0ACB8A1C9</accession>
<keyword evidence="2" id="KW-1185">Reference proteome</keyword>
<evidence type="ECO:0000313" key="1">
    <source>
        <dbReference type="EMBL" id="KAH7906433.1"/>
    </source>
</evidence>
<reference evidence="1" key="1">
    <citation type="journal article" date="2021" name="New Phytol.">
        <title>Evolutionary innovations through gain and loss of genes in the ectomycorrhizal Boletales.</title>
        <authorList>
            <person name="Wu G."/>
            <person name="Miyauchi S."/>
            <person name="Morin E."/>
            <person name="Kuo A."/>
            <person name="Drula E."/>
            <person name="Varga T."/>
            <person name="Kohler A."/>
            <person name="Feng B."/>
            <person name="Cao Y."/>
            <person name="Lipzen A."/>
            <person name="Daum C."/>
            <person name="Hundley H."/>
            <person name="Pangilinan J."/>
            <person name="Johnson J."/>
            <person name="Barry K."/>
            <person name="LaButti K."/>
            <person name="Ng V."/>
            <person name="Ahrendt S."/>
            <person name="Min B."/>
            <person name="Choi I.G."/>
            <person name="Park H."/>
            <person name="Plett J.M."/>
            <person name="Magnuson J."/>
            <person name="Spatafora J.W."/>
            <person name="Nagy L.G."/>
            <person name="Henrissat B."/>
            <person name="Grigoriev I.V."/>
            <person name="Yang Z.L."/>
            <person name="Xu J."/>
            <person name="Martin F.M."/>
        </authorList>
    </citation>
    <scope>NUCLEOTIDE SEQUENCE</scope>
    <source>
        <strain evidence="1">ATCC 28755</strain>
    </source>
</reference>
<organism evidence="1 2">
    <name type="scientific">Hygrophoropsis aurantiaca</name>
    <dbReference type="NCBI Taxonomy" id="72124"/>
    <lineage>
        <taxon>Eukaryota</taxon>
        <taxon>Fungi</taxon>
        <taxon>Dikarya</taxon>
        <taxon>Basidiomycota</taxon>
        <taxon>Agaricomycotina</taxon>
        <taxon>Agaricomycetes</taxon>
        <taxon>Agaricomycetidae</taxon>
        <taxon>Boletales</taxon>
        <taxon>Coniophorineae</taxon>
        <taxon>Hygrophoropsidaceae</taxon>
        <taxon>Hygrophoropsis</taxon>
    </lineage>
</organism>
<comment type="caution">
    <text evidence="1">The sequence shown here is derived from an EMBL/GenBank/DDBJ whole genome shotgun (WGS) entry which is preliminary data.</text>
</comment>
<name>A0ACB8A1C9_9AGAM</name>
<keyword evidence="1" id="KW-0560">Oxidoreductase</keyword>
<proteinExistence type="predicted"/>
<dbReference type="Proteomes" id="UP000790377">
    <property type="component" value="Unassembled WGS sequence"/>
</dbReference>